<evidence type="ECO:0000313" key="3">
    <source>
        <dbReference type="Proteomes" id="UP000076510"/>
    </source>
</evidence>
<sequence>MDTNLIHQHLTLELSERIAEEWAKGSPQGDDLKEGLIEFILLLRSMPFPSDDKIIRWAEKAADERLDFARSPSLEISEFNRFKRIFMDNVKETLPDEFVGSPGFLVWLIGTIQTFDMVTDEFLKTFETHSDRILSGQQELINELSSPIIEVAPQVGILPLIGDIDTHRAKSILTHSLQDSLKKELDFLFIDLSGVAIVDTMVAQQLFRIISALNLIGVDVILSGIRPEVAQTAIQMGIDFSSLEVKPTIAIALQEMGFTFVHKETEIL</sequence>
<keyword evidence="1" id="KW-0597">Phosphoprotein</keyword>
<reference evidence="3" key="1">
    <citation type="submission" date="2016-01" db="EMBL/GenBank/DDBJ databases">
        <title>Whole genome sequencing of Bhargavaea cecembensis T14.</title>
        <authorList>
            <person name="Hong K.W."/>
        </authorList>
    </citation>
    <scope>NUCLEOTIDE SEQUENCE [LARGE SCALE GENOMIC DNA]</scope>
    <source>
        <strain evidence="3">M19</strain>
    </source>
</reference>
<gene>
    <name evidence="2" type="ORF">AV649_02705</name>
</gene>
<dbReference type="InterPro" id="IPR002645">
    <property type="entry name" value="STAS_dom"/>
</dbReference>
<dbReference type="PANTHER" id="PTHR33745">
    <property type="entry name" value="RSBT ANTAGONIST PROTEIN RSBS-RELATED"/>
    <property type="match status" value="1"/>
</dbReference>
<dbReference type="EMBL" id="LQQY01000012">
    <property type="protein sequence ID" value="KZE49958.1"/>
    <property type="molecule type" value="Genomic_DNA"/>
</dbReference>
<organism evidence="2 3">
    <name type="scientific">Rossellomorea marisflavi</name>
    <dbReference type="NCBI Taxonomy" id="189381"/>
    <lineage>
        <taxon>Bacteria</taxon>
        <taxon>Bacillati</taxon>
        <taxon>Bacillota</taxon>
        <taxon>Bacilli</taxon>
        <taxon>Bacillales</taxon>
        <taxon>Bacillaceae</taxon>
        <taxon>Rossellomorea</taxon>
    </lineage>
</organism>
<dbReference type="InterPro" id="IPR036513">
    <property type="entry name" value="STAS_dom_sf"/>
</dbReference>
<dbReference type="Proteomes" id="UP000076510">
    <property type="component" value="Unassembled WGS sequence"/>
</dbReference>
<accession>A0A161RT89</accession>
<comment type="caution">
    <text evidence="2">The sequence shown here is derived from an EMBL/GenBank/DDBJ whole genome shotgun (WGS) entry which is preliminary data.</text>
</comment>
<dbReference type="Pfam" id="PF01740">
    <property type="entry name" value="STAS"/>
    <property type="match status" value="1"/>
</dbReference>
<evidence type="ECO:0000256" key="1">
    <source>
        <dbReference type="ARBA" id="ARBA00022553"/>
    </source>
</evidence>
<dbReference type="PANTHER" id="PTHR33745:SF3">
    <property type="entry name" value="RSBT CO-ANTAGONIST PROTEIN RSBRC"/>
    <property type="match status" value="1"/>
</dbReference>
<evidence type="ECO:0000313" key="2">
    <source>
        <dbReference type="EMBL" id="KZE49958.1"/>
    </source>
</evidence>
<protein>
    <submittedName>
        <fullName evidence="2">Uncharacterized protein</fullName>
    </submittedName>
</protein>
<dbReference type="CDD" id="cd07041">
    <property type="entry name" value="STAS_RsbR_RsbS_like"/>
    <property type="match status" value="1"/>
</dbReference>
<proteinExistence type="predicted"/>
<dbReference type="Gene3D" id="3.30.750.24">
    <property type="entry name" value="STAS domain"/>
    <property type="match status" value="1"/>
</dbReference>
<dbReference type="PROSITE" id="PS50801">
    <property type="entry name" value="STAS"/>
    <property type="match status" value="1"/>
</dbReference>
<dbReference type="AlphaFoldDB" id="A0A161RT89"/>
<dbReference type="InterPro" id="IPR051932">
    <property type="entry name" value="Bact_StressResp_Reg"/>
</dbReference>
<dbReference type="RefSeq" id="WP_053072134.1">
    <property type="nucleotide sequence ID" value="NZ_CP047095.1"/>
</dbReference>
<name>A0A161RT89_9BACI</name>
<dbReference type="SUPFAM" id="SSF52091">
    <property type="entry name" value="SpoIIaa-like"/>
    <property type="match status" value="1"/>
</dbReference>